<gene>
    <name evidence="2" type="ORF">GUJ93_ZPchr0004g38641</name>
</gene>
<sequence>MLKPRWGGAADGEQGAPMGRRAALTGTWRHRWEKLADGEMGVPVGEMVAPVGRSFRWGDGGAVGEKLPVGRWWRRWGDGGAGGEKVPMGSRGRRWVARRRRWGPRGAPVGSLWRRQWGVGGCDGGEFVATPSEADREPTEKVRGRPGPSQD</sequence>
<comment type="caution">
    <text evidence="2">The sequence shown here is derived from an EMBL/GenBank/DDBJ whole genome shotgun (WGS) entry which is preliminary data.</text>
</comment>
<proteinExistence type="predicted"/>
<feature type="region of interest" description="Disordered" evidence="1">
    <location>
        <begin position="1"/>
        <end position="20"/>
    </location>
</feature>
<protein>
    <submittedName>
        <fullName evidence="2">Uncharacterized protein</fullName>
    </submittedName>
</protein>
<dbReference type="AlphaFoldDB" id="A0A8J5VFE3"/>
<organism evidence="2 3">
    <name type="scientific">Zizania palustris</name>
    <name type="common">Northern wild rice</name>
    <dbReference type="NCBI Taxonomy" id="103762"/>
    <lineage>
        <taxon>Eukaryota</taxon>
        <taxon>Viridiplantae</taxon>
        <taxon>Streptophyta</taxon>
        <taxon>Embryophyta</taxon>
        <taxon>Tracheophyta</taxon>
        <taxon>Spermatophyta</taxon>
        <taxon>Magnoliopsida</taxon>
        <taxon>Liliopsida</taxon>
        <taxon>Poales</taxon>
        <taxon>Poaceae</taxon>
        <taxon>BOP clade</taxon>
        <taxon>Oryzoideae</taxon>
        <taxon>Oryzeae</taxon>
        <taxon>Zizaniinae</taxon>
        <taxon>Zizania</taxon>
    </lineage>
</organism>
<evidence type="ECO:0000313" key="3">
    <source>
        <dbReference type="Proteomes" id="UP000729402"/>
    </source>
</evidence>
<name>A0A8J5VFE3_ZIZPA</name>
<dbReference type="EMBL" id="JAAALK010000285">
    <property type="protein sequence ID" value="KAG8064665.1"/>
    <property type="molecule type" value="Genomic_DNA"/>
</dbReference>
<feature type="compositionally biased region" description="Basic and acidic residues" evidence="1">
    <location>
        <begin position="133"/>
        <end position="143"/>
    </location>
</feature>
<accession>A0A8J5VFE3</accession>
<reference evidence="2" key="1">
    <citation type="journal article" date="2021" name="bioRxiv">
        <title>Whole Genome Assembly and Annotation of Northern Wild Rice, Zizania palustris L., Supports a Whole Genome Duplication in the Zizania Genus.</title>
        <authorList>
            <person name="Haas M."/>
            <person name="Kono T."/>
            <person name="Macchietto M."/>
            <person name="Millas R."/>
            <person name="McGilp L."/>
            <person name="Shao M."/>
            <person name="Duquette J."/>
            <person name="Hirsch C.N."/>
            <person name="Kimball J."/>
        </authorList>
    </citation>
    <scope>NUCLEOTIDE SEQUENCE</scope>
    <source>
        <tissue evidence="2">Fresh leaf tissue</tissue>
    </source>
</reference>
<evidence type="ECO:0000313" key="2">
    <source>
        <dbReference type="EMBL" id="KAG8064665.1"/>
    </source>
</evidence>
<reference evidence="2" key="2">
    <citation type="submission" date="2021-02" db="EMBL/GenBank/DDBJ databases">
        <authorList>
            <person name="Kimball J.A."/>
            <person name="Haas M.W."/>
            <person name="Macchietto M."/>
            <person name="Kono T."/>
            <person name="Duquette J."/>
            <person name="Shao M."/>
        </authorList>
    </citation>
    <scope>NUCLEOTIDE SEQUENCE</scope>
    <source>
        <tissue evidence="2">Fresh leaf tissue</tissue>
    </source>
</reference>
<dbReference type="Proteomes" id="UP000729402">
    <property type="component" value="Unassembled WGS sequence"/>
</dbReference>
<feature type="region of interest" description="Disordered" evidence="1">
    <location>
        <begin position="124"/>
        <end position="151"/>
    </location>
</feature>
<evidence type="ECO:0000256" key="1">
    <source>
        <dbReference type="SAM" id="MobiDB-lite"/>
    </source>
</evidence>
<keyword evidence="3" id="KW-1185">Reference proteome</keyword>